<sequence length="255" mass="28635">MATQQDDDVEPDFRRLDSRVPLHQIVQHEIRNYILKEGLRPGDPLKSESELARLFGVSRNSVREAVKALESTGVLETRRGSGVYIRDFSFAPLLDHLPYGLMQGHRALRELAALRKTLESALITDAMRAMTPESVTAMRETLETMRELAERGEHFAEQDRRFHQLLFRDLDNTMLLRLFDLFWQAFHAAAPPARGRTPMDAYQGHAAILDAILSGDPDQARDAIQDHYVGIEAKLTVDPPPAAPRPTETTDAGGS</sequence>
<evidence type="ECO:0000256" key="4">
    <source>
        <dbReference type="SAM" id="MobiDB-lite"/>
    </source>
</evidence>
<gene>
    <name evidence="6" type="ORF">SAMN04488563_6075</name>
</gene>
<dbReference type="EMBL" id="LT629791">
    <property type="protein sequence ID" value="SDU79843.1"/>
    <property type="molecule type" value="Genomic_DNA"/>
</dbReference>
<dbReference type="SUPFAM" id="SSF48008">
    <property type="entry name" value="GntR ligand-binding domain-like"/>
    <property type="match status" value="1"/>
</dbReference>
<dbReference type="InterPro" id="IPR000524">
    <property type="entry name" value="Tscrpt_reg_HTH_GntR"/>
</dbReference>
<dbReference type="SUPFAM" id="SSF46785">
    <property type="entry name" value="Winged helix' DNA-binding domain"/>
    <property type="match status" value="1"/>
</dbReference>
<evidence type="ECO:0000259" key="5">
    <source>
        <dbReference type="PROSITE" id="PS50949"/>
    </source>
</evidence>
<dbReference type="SMART" id="SM00895">
    <property type="entry name" value="FCD"/>
    <property type="match status" value="1"/>
</dbReference>
<dbReference type="Pfam" id="PF00392">
    <property type="entry name" value="GntR"/>
    <property type="match status" value="1"/>
</dbReference>
<keyword evidence="2 6" id="KW-0238">DNA-binding</keyword>
<dbReference type="GO" id="GO:0003677">
    <property type="term" value="F:DNA binding"/>
    <property type="evidence" value="ECO:0007669"/>
    <property type="project" value="UniProtKB-KW"/>
</dbReference>
<dbReference type="PANTHER" id="PTHR43537:SF5">
    <property type="entry name" value="UXU OPERON TRANSCRIPTIONAL REGULATOR"/>
    <property type="match status" value="1"/>
</dbReference>
<dbReference type="STRING" id="419479.SAMN04488563_6075"/>
<dbReference type="InterPro" id="IPR036390">
    <property type="entry name" value="WH_DNA-bd_sf"/>
</dbReference>
<dbReference type="InterPro" id="IPR008920">
    <property type="entry name" value="TF_FadR/GntR_C"/>
</dbReference>
<dbReference type="PANTHER" id="PTHR43537">
    <property type="entry name" value="TRANSCRIPTIONAL REGULATOR, GNTR FAMILY"/>
    <property type="match status" value="1"/>
</dbReference>
<dbReference type="InterPro" id="IPR036388">
    <property type="entry name" value="WH-like_DNA-bd_sf"/>
</dbReference>
<dbReference type="AlphaFoldDB" id="A0A1H2LFN2"/>
<evidence type="ECO:0000256" key="3">
    <source>
        <dbReference type="ARBA" id="ARBA00023163"/>
    </source>
</evidence>
<dbReference type="CDD" id="cd07377">
    <property type="entry name" value="WHTH_GntR"/>
    <property type="match status" value="1"/>
</dbReference>
<dbReference type="SMART" id="SM00345">
    <property type="entry name" value="HTH_GNTR"/>
    <property type="match status" value="1"/>
</dbReference>
<keyword evidence="1" id="KW-0805">Transcription regulation</keyword>
<feature type="region of interest" description="Disordered" evidence="4">
    <location>
        <begin position="236"/>
        <end position="255"/>
    </location>
</feature>
<feature type="compositionally biased region" description="Low complexity" evidence="4">
    <location>
        <begin position="245"/>
        <end position="255"/>
    </location>
</feature>
<dbReference type="Proteomes" id="UP000182977">
    <property type="component" value="Chromosome I"/>
</dbReference>
<keyword evidence="3" id="KW-0804">Transcription</keyword>
<evidence type="ECO:0000256" key="1">
    <source>
        <dbReference type="ARBA" id="ARBA00023015"/>
    </source>
</evidence>
<protein>
    <submittedName>
        <fullName evidence="6">DNA-binding transcriptional regulator, FadR family</fullName>
    </submittedName>
</protein>
<evidence type="ECO:0000313" key="6">
    <source>
        <dbReference type="EMBL" id="SDU79843.1"/>
    </source>
</evidence>
<feature type="domain" description="HTH gntR-type" evidence="5">
    <location>
        <begin position="20"/>
        <end position="88"/>
    </location>
</feature>
<reference evidence="7" key="1">
    <citation type="submission" date="2016-10" db="EMBL/GenBank/DDBJ databases">
        <authorList>
            <person name="Varghese N."/>
            <person name="Submissions S."/>
        </authorList>
    </citation>
    <scope>NUCLEOTIDE SEQUENCE [LARGE SCALE GENOMIC DNA]</scope>
    <source>
        <strain evidence="7">DSM 45079</strain>
    </source>
</reference>
<dbReference type="RefSeq" id="WP_197683403.1">
    <property type="nucleotide sequence ID" value="NZ_LBMC01000116.1"/>
</dbReference>
<dbReference type="GO" id="GO:0003700">
    <property type="term" value="F:DNA-binding transcription factor activity"/>
    <property type="evidence" value="ECO:0007669"/>
    <property type="project" value="InterPro"/>
</dbReference>
<proteinExistence type="predicted"/>
<dbReference type="InterPro" id="IPR011711">
    <property type="entry name" value="GntR_C"/>
</dbReference>
<dbReference type="PROSITE" id="PS50949">
    <property type="entry name" value="HTH_GNTR"/>
    <property type="match status" value="1"/>
</dbReference>
<organism evidence="6 7">
    <name type="scientific">Jiangella alkaliphila</name>
    <dbReference type="NCBI Taxonomy" id="419479"/>
    <lineage>
        <taxon>Bacteria</taxon>
        <taxon>Bacillati</taxon>
        <taxon>Actinomycetota</taxon>
        <taxon>Actinomycetes</taxon>
        <taxon>Jiangellales</taxon>
        <taxon>Jiangellaceae</taxon>
        <taxon>Jiangella</taxon>
    </lineage>
</organism>
<dbReference type="Gene3D" id="1.20.120.530">
    <property type="entry name" value="GntR ligand-binding domain-like"/>
    <property type="match status" value="1"/>
</dbReference>
<dbReference type="Gene3D" id="1.10.10.10">
    <property type="entry name" value="Winged helix-like DNA-binding domain superfamily/Winged helix DNA-binding domain"/>
    <property type="match status" value="1"/>
</dbReference>
<evidence type="ECO:0000256" key="2">
    <source>
        <dbReference type="ARBA" id="ARBA00023125"/>
    </source>
</evidence>
<dbReference type="Pfam" id="PF07729">
    <property type="entry name" value="FCD"/>
    <property type="match status" value="1"/>
</dbReference>
<keyword evidence="7" id="KW-1185">Reference proteome</keyword>
<name>A0A1H2LFN2_9ACTN</name>
<evidence type="ECO:0000313" key="7">
    <source>
        <dbReference type="Proteomes" id="UP000182977"/>
    </source>
</evidence>
<accession>A0A1H2LFN2</accession>
<dbReference type="PRINTS" id="PR00035">
    <property type="entry name" value="HTHGNTR"/>
</dbReference>